<gene>
    <name evidence="2" type="ORF">KBB96_02925</name>
</gene>
<evidence type="ECO:0000313" key="2">
    <source>
        <dbReference type="EMBL" id="QUE51851.1"/>
    </source>
</evidence>
<reference evidence="2" key="1">
    <citation type="submission" date="2021-04" db="EMBL/GenBank/DDBJ databases">
        <title>Luteolibacter sp. 32A isolated from the skin of an Anderson's salamander (Ambystoma andersonii).</title>
        <authorList>
            <person name="Spergser J."/>
            <person name="Busse H.-J."/>
        </authorList>
    </citation>
    <scope>NUCLEOTIDE SEQUENCE</scope>
    <source>
        <strain evidence="2">32A</strain>
    </source>
</reference>
<dbReference type="Proteomes" id="UP000676169">
    <property type="component" value="Chromosome"/>
</dbReference>
<protein>
    <submittedName>
        <fullName evidence="2">Uncharacterized protein</fullName>
    </submittedName>
</protein>
<evidence type="ECO:0000313" key="3">
    <source>
        <dbReference type="Proteomes" id="UP000676169"/>
    </source>
</evidence>
<evidence type="ECO:0000256" key="1">
    <source>
        <dbReference type="SAM" id="MobiDB-lite"/>
    </source>
</evidence>
<accession>A0A975PFX8</accession>
<organism evidence="2 3">
    <name type="scientific">Luteolibacter ambystomatis</name>
    <dbReference type="NCBI Taxonomy" id="2824561"/>
    <lineage>
        <taxon>Bacteria</taxon>
        <taxon>Pseudomonadati</taxon>
        <taxon>Verrucomicrobiota</taxon>
        <taxon>Verrucomicrobiia</taxon>
        <taxon>Verrucomicrobiales</taxon>
        <taxon>Verrucomicrobiaceae</taxon>
        <taxon>Luteolibacter</taxon>
    </lineage>
</organism>
<dbReference type="AlphaFoldDB" id="A0A975PFX8"/>
<dbReference type="EMBL" id="CP073100">
    <property type="protein sequence ID" value="QUE51851.1"/>
    <property type="molecule type" value="Genomic_DNA"/>
</dbReference>
<feature type="compositionally biased region" description="Basic and acidic residues" evidence="1">
    <location>
        <begin position="58"/>
        <end position="68"/>
    </location>
</feature>
<keyword evidence="3" id="KW-1185">Reference proteome</keyword>
<name>A0A975PFX8_9BACT</name>
<sequence length="124" mass="13004">MKELLAGCIGLLGLAACKKEEAAPIGEAERKAVQKSAPGLVADADKGAGGRKQAAPRPKQEKKPEHPVAKVVGGQPGFVVSPFNKQIVDVRGVPAGTLVLDPTYPTEEKRLFRVPESTSNPKPS</sequence>
<proteinExistence type="predicted"/>
<dbReference type="PROSITE" id="PS51257">
    <property type="entry name" value="PROKAR_LIPOPROTEIN"/>
    <property type="match status" value="1"/>
</dbReference>
<dbReference type="RefSeq" id="WP_211632074.1">
    <property type="nucleotide sequence ID" value="NZ_CP073100.1"/>
</dbReference>
<feature type="region of interest" description="Disordered" evidence="1">
    <location>
        <begin position="25"/>
        <end position="73"/>
    </location>
</feature>
<dbReference type="KEGG" id="lamb:KBB96_02925"/>